<comment type="caution">
    <text evidence="11">The sequence shown here is derived from an EMBL/GenBank/DDBJ whole genome shotgun (WGS) entry which is preliminary data.</text>
</comment>
<evidence type="ECO:0000256" key="1">
    <source>
        <dbReference type="ARBA" id="ARBA00004370"/>
    </source>
</evidence>
<evidence type="ECO:0000256" key="3">
    <source>
        <dbReference type="ARBA" id="ARBA00022618"/>
    </source>
</evidence>
<feature type="compositionally biased region" description="Basic and acidic residues" evidence="8">
    <location>
        <begin position="13"/>
        <end position="40"/>
    </location>
</feature>
<evidence type="ECO:0000256" key="6">
    <source>
        <dbReference type="ARBA" id="ARBA00023136"/>
    </source>
</evidence>
<dbReference type="PANTHER" id="PTHR37820:SF1">
    <property type="entry name" value="CELL DIVISION PROTEIN FTSQ"/>
    <property type="match status" value="1"/>
</dbReference>
<comment type="subcellular location">
    <subcellularLocation>
        <location evidence="1">Membrane</location>
    </subcellularLocation>
</comment>
<keyword evidence="6 9" id="KW-0472">Membrane</keyword>
<protein>
    <submittedName>
        <fullName evidence="11">FtsQ-type POTRA domain-containing protein</fullName>
    </submittedName>
</protein>
<feature type="transmembrane region" description="Helical" evidence="9">
    <location>
        <begin position="69"/>
        <end position="90"/>
    </location>
</feature>
<keyword evidence="2" id="KW-1003">Cell membrane</keyword>
<evidence type="ECO:0000313" key="11">
    <source>
        <dbReference type="EMBL" id="HIY65613.1"/>
    </source>
</evidence>
<keyword evidence="3" id="KW-0132">Cell division</keyword>
<dbReference type="EMBL" id="DXDC01000145">
    <property type="protein sequence ID" value="HIY65613.1"/>
    <property type="molecule type" value="Genomic_DNA"/>
</dbReference>
<evidence type="ECO:0000256" key="9">
    <source>
        <dbReference type="SAM" id="Phobius"/>
    </source>
</evidence>
<dbReference type="Pfam" id="PF08478">
    <property type="entry name" value="POTRA_1"/>
    <property type="match status" value="1"/>
</dbReference>
<keyword evidence="7" id="KW-0131">Cell cycle</keyword>
<dbReference type="AlphaFoldDB" id="A0A9D2C9A6"/>
<feature type="region of interest" description="Disordered" evidence="8">
    <location>
        <begin position="1"/>
        <end position="40"/>
    </location>
</feature>
<name>A0A9D2C9A6_9MICO</name>
<evidence type="ECO:0000256" key="2">
    <source>
        <dbReference type="ARBA" id="ARBA00022475"/>
    </source>
</evidence>
<evidence type="ECO:0000256" key="4">
    <source>
        <dbReference type="ARBA" id="ARBA00022692"/>
    </source>
</evidence>
<keyword evidence="4 9" id="KW-0812">Transmembrane</keyword>
<organism evidence="11 12">
    <name type="scientific">Candidatus Agrococcus pullicola</name>
    <dbReference type="NCBI Taxonomy" id="2838429"/>
    <lineage>
        <taxon>Bacteria</taxon>
        <taxon>Bacillati</taxon>
        <taxon>Actinomycetota</taxon>
        <taxon>Actinomycetes</taxon>
        <taxon>Micrococcales</taxon>
        <taxon>Microbacteriaceae</taxon>
        <taxon>Agrococcus</taxon>
    </lineage>
</organism>
<evidence type="ECO:0000256" key="8">
    <source>
        <dbReference type="SAM" id="MobiDB-lite"/>
    </source>
</evidence>
<dbReference type="GO" id="GO:0005886">
    <property type="term" value="C:plasma membrane"/>
    <property type="evidence" value="ECO:0007669"/>
    <property type="project" value="TreeGrafter"/>
</dbReference>
<evidence type="ECO:0000256" key="5">
    <source>
        <dbReference type="ARBA" id="ARBA00022989"/>
    </source>
</evidence>
<reference evidence="11" key="1">
    <citation type="journal article" date="2021" name="PeerJ">
        <title>Extensive microbial diversity within the chicken gut microbiome revealed by metagenomics and culture.</title>
        <authorList>
            <person name="Gilroy R."/>
            <person name="Ravi A."/>
            <person name="Getino M."/>
            <person name="Pursley I."/>
            <person name="Horton D.L."/>
            <person name="Alikhan N.F."/>
            <person name="Baker D."/>
            <person name="Gharbi K."/>
            <person name="Hall N."/>
            <person name="Watson M."/>
            <person name="Adriaenssens E.M."/>
            <person name="Foster-Nyarko E."/>
            <person name="Jarju S."/>
            <person name="Secka A."/>
            <person name="Antonio M."/>
            <person name="Oren A."/>
            <person name="Chaudhuri R.R."/>
            <person name="La Ragione R."/>
            <person name="Hildebrand F."/>
            <person name="Pallen M.J."/>
        </authorList>
    </citation>
    <scope>NUCLEOTIDE SEQUENCE</scope>
    <source>
        <strain evidence="11">ChiGjej1B1-98</strain>
    </source>
</reference>
<keyword evidence="5 9" id="KW-1133">Transmembrane helix</keyword>
<evidence type="ECO:0000256" key="7">
    <source>
        <dbReference type="ARBA" id="ARBA00023306"/>
    </source>
</evidence>
<dbReference type="InterPro" id="IPR013685">
    <property type="entry name" value="POTRA_FtsQ_type"/>
</dbReference>
<sequence>MRRPQYRTPARSVTERVDRELRDRSREEMEREAQLAREEQRELRRVAKERRRAERSDLRRFTAARRKRLRNWLVGFGVVAVSIGVLVALVTTPVMSVREIRVEGADRVSADEIREALQDQFGTPIALVSEEEVGERLSGFAALESYAVDLAPPSAIVIRVHERVPVALTEDGELVDAAGINLGEPRDGEGDLPTVVDVTIGGDTFASVSRVLVNLSPEMLARVETVTAESPQSISMTIDSGETVIWGGPEQSTLKSDTVQVLLASDAVNGRTIDVSAPEHPVVR</sequence>
<reference evidence="11" key="2">
    <citation type="submission" date="2021-04" db="EMBL/GenBank/DDBJ databases">
        <authorList>
            <person name="Gilroy R."/>
        </authorList>
    </citation>
    <scope>NUCLEOTIDE SEQUENCE</scope>
    <source>
        <strain evidence="11">ChiGjej1B1-98</strain>
    </source>
</reference>
<dbReference type="InterPro" id="IPR034746">
    <property type="entry name" value="POTRA"/>
</dbReference>
<dbReference type="GO" id="GO:0051301">
    <property type="term" value="P:cell division"/>
    <property type="evidence" value="ECO:0007669"/>
    <property type="project" value="UniProtKB-KW"/>
</dbReference>
<gene>
    <name evidence="11" type="ORF">H9830_04980</name>
</gene>
<evidence type="ECO:0000313" key="12">
    <source>
        <dbReference type="Proteomes" id="UP000824005"/>
    </source>
</evidence>
<dbReference type="InterPro" id="IPR050487">
    <property type="entry name" value="FtsQ_DivIB"/>
</dbReference>
<evidence type="ECO:0000259" key="10">
    <source>
        <dbReference type="PROSITE" id="PS51779"/>
    </source>
</evidence>
<dbReference type="Proteomes" id="UP000824005">
    <property type="component" value="Unassembled WGS sequence"/>
</dbReference>
<feature type="domain" description="POTRA" evidence="10">
    <location>
        <begin position="95"/>
        <end position="163"/>
    </location>
</feature>
<dbReference type="Pfam" id="PF03799">
    <property type="entry name" value="FtsQ_DivIB_C"/>
    <property type="match status" value="1"/>
</dbReference>
<dbReference type="InterPro" id="IPR005548">
    <property type="entry name" value="Cell_div_FtsQ/DivIB_C"/>
</dbReference>
<proteinExistence type="predicted"/>
<dbReference type="PROSITE" id="PS51779">
    <property type="entry name" value="POTRA"/>
    <property type="match status" value="1"/>
</dbReference>
<dbReference type="PANTHER" id="PTHR37820">
    <property type="entry name" value="CELL DIVISION PROTEIN DIVIB"/>
    <property type="match status" value="1"/>
</dbReference>
<accession>A0A9D2C9A6</accession>